<organism evidence="5 6">
    <name type="scientific">Arachidicoccus soli</name>
    <dbReference type="NCBI Taxonomy" id="2341117"/>
    <lineage>
        <taxon>Bacteria</taxon>
        <taxon>Pseudomonadati</taxon>
        <taxon>Bacteroidota</taxon>
        <taxon>Chitinophagia</taxon>
        <taxon>Chitinophagales</taxon>
        <taxon>Chitinophagaceae</taxon>
        <taxon>Arachidicoccus</taxon>
    </lineage>
</organism>
<dbReference type="InterPro" id="IPR029063">
    <property type="entry name" value="SAM-dependent_MTases_sf"/>
</dbReference>
<reference evidence="5 6" key="1">
    <citation type="submission" date="2018-09" db="EMBL/GenBank/DDBJ databases">
        <title>Arachidicoccus sp. nov., a bacterium isolated from soil.</title>
        <authorList>
            <person name="Weon H.-Y."/>
            <person name="Kwon S.-W."/>
            <person name="Lee S.A."/>
        </authorList>
    </citation>
    <scope>NUCLEOTIDE SEQUENCE [LARGE SCALE GENOMIC DNA]</scope>
    <source>
        <strain evidence="5 6">KIS59-12</strain>
    </source>
</reference>
<dbReference type="GO" id="GO:0008168">
    <property type="term" value="F:methyltransferase activity"/>
    <property type="evidence" value="ECO:0007669"/>
    <property type="project" value="UniProtKB-KW"/>
</dbReference>
<protein>
    <submittedName>
        <fullName evidence="5">Methyltransferase domain-containing protein</fullName>
    </submittedName>
</protein>
<dbReference type="OrthoDB" id="9805492at2"/>
<dbReference type="Gene3D" id="3.40.50.150">
    <property type="entry name" value="Vaccinia Virus protein VP39"/>
    <property type="match status" value="1"/>
</dbReference>
<dbReference type="InterPro" id="IPR019614">
    <property type="entry name" value="SAM-dep_methyl-trfase"/>
</dbReference>
<dbReference type="Pfam" id="PF10672">
    <property type="entry name" value="Methyltrans_SAM"/>
    <property type="match status" value="1"/>
</dbReference>
<dbReference type="EMBL" id="CP032489">
    <property type="protein sequence ID" value="AYD48062.1"/>
    <property type="molecule type" value="Genomic_DNA"/>
</dbReference>
<evidence type="ECO:0000313" key="5">
    <source>
        <dbReference type="EMBL" id="AYD48062.1"/>
    </source>
</evidence>
<gene>
    <name evidence="5" type="ORF">D6B99_10960</name>
</gene>
<name>A0A386HQW1_9BACT</name>
<dbReference type="CDD" id="cd02440">
    <property type="entry name" value="AdoMet_MTases"/>
    <property type="match status" value="1"/>
</dbReference>
<dbReference type="Gene3D" id="3.30.750.80">
    <property type="entry name" value="RNA methyltransferase domain (HRMD) like"/>
    <property type="match status" value="1"/>
</dbReference>
<proteinExistence type="predicted"/>
<evidence type="ECO:0000256" key="3">
    <source>
        <dbReference type="ARBA" id="ARBA00022691"/>
    </source>
</evidence>
<dbReference type="Proteomes" id="UP000266118">
    <property type="component" value="Chromosome"/>
</dbReference>
<keyword evidence="3" id="KW-0949">S-adenosyl-L-methionine</keyword>
<keyword evidence="2 5" id="KW-0808">Transferase</keyword>
<evidence type="ECO:0000313" key="6">
    <source>
        <dbReference type="Proteomes" id="UP000266118"/>
    </source>
</evidence>
<dbReference type="PANTHER" id="PTHR43042">
    <property type="entry name" value="SAM-DEPENDENT METHYLTRANSFERASE"/>
    <property type="match status" value="1"/>
</dbReference>
<dbReference type="KEGG" id="ark:D6B99_10960"/>
<feature type="domain" description="S-adenosylmethionine-dependent methyltransferase" evidence="4">
    <location>
        <begin position="117"/>
        <end position="242"/>
    </location>
</feature>
<dbReference type="RefSeq" id="WP_119988190.1">
    <property type="nucleotide sequence ID" value="NZ_CP032489.1"/>
</dbReference>
<dbReference type="SUPFAM" id="SSF53335">
    <property type="entry name" value="S-adenosyl-L-methionine-dependent methyltransferases"/>
    <property type="match status" value="1"/>
</dbReference>
<evidence type="ECO:0000259" key="4">
    <source>
        <dbReference type="Pfam" id="PF10672"/>
    </source>
</evidence>
<keyword evidence="1 5" id="KW-0489">Methyltransferase</keyword>
<dbReference type="AlphaFoldDB" id="A0A386HQW1"/>
<evidence type="ECO:0000256" key="1">
    <source>
        <dbReference type="ARBA" id="ARBA00022603"/>
    </source>
</evidence>
<dbReference type="PANTHER" id="PTHR43042:SF3">
    <property type="entry name" value="RIBOSOMAL RNA LARGE SUBUNIT METHYLTRANSFERASE YWBD-RELATED"/>
    <property type="match status" value="1"/>
</dbReference>
<accession>A0A386HQW1</accession>
<dbReference type="GO" id="GO:0032259">
    <property type="term" value="P:methylation"/>
    <property type="evidence" value="ECO:0007669"/>
    <property type="project" value="UniProtKB-KW"/>
</dbReference>
<evidence type="ECO:0000256" key="2">
    <source>
        <dbReference type="ARBA" id="ARBA00022679"/>
    </source>
</evidence>
<keyword evidence="6" id="KW-1185">Reference proteome</keyword>
<sequence>MPEEEKLQMFENRLLKVFKHKSKLARRQQISCYRVYDHDLTEYPFSIEIYGDKIYLAEYLRRHGMEDEEHELWLSACLEIISKVLGIAVEHIFVRQRKRMSHRSSGAQYEKLDTESHFFTVEENGLKFRVNLTDYLDTGLFLDHRITRKIVQQESDAKRVLNLFSYTGSFSVYAAAANAATVTSVDLSKTYLGWAEDNFNINKLRDKQKYHFIHADVKQYLKTLQPDSFDLVIMDPPTFSNSKRMKDILDIQADHVELINDVLKALSSNGILYFSTNFTKFILDAEKINASAIKDITKATTPFDFEGKLKRWCYKIGK</sequence>